<gene>
    <name evidence="17" type="primary">oct1</name>
    <name evidence="17" type="ORF">LAWI1_G005783</name>
</gene>
<dbReference type="PANTHER" id="PTHR11804:SF79">
    <property type="entry name" value="MITOCHONDRIAL INTERMEDIATE PEPTIDASE"/>
    <property type="match status" value="1"/>
</dbReference>
<keyword evidence="7 15" id="KW-0479">Metal-binding</keyword>
<dbReference type="Pfam" id="PF01432">
    <property type="entry name" value="Peptidase_M3"/>
    <property type="match status" value="1"/>
</dbReference>
<comment type="similarity">
    <text evidence="3 15">Belongs to the peptidase M3 family.</text>
</comment>
<dbReference type="InterPro" id="IPR001567">
    <property type="entry name" value="Pept_M3A_M3B_dom"/>
</dbReference>
<evidence type="ECO:0000256" key="15">
    <source>
        <dbReference type="RuleBase" id="RU003435"/>
    </source>
</evidence>
<evidence type="ECO:0000256" key="1">
    <source>
        <dbReference type="ARBA" id="ARBA00000436"/>
    </source>
</evidence>
<keyword evidence="10" id="KW-0809">Transit peptide</keyword>
<dbReference type="GO" id="GO:0046872">
    <property type="term" value="F:metal ion binding"/>
    <property type="evidence" value="ECO:0007669"/>
    <property type="project" value="UniProtKB-UniRule"/>
</dbReference>
<evidence type="ECO:0000256" key="12">
    <source>
        <dbReference type="ARBA" id="ARBA00023128"/>
    </source>
</evidence>
<dbReference type="GO" id="GO:0006518">
    <property type="term" value="P:peptide metabolic process"/>
    <property type="evidence" value="ECO:0007669"/>
    <property type="project" value="TreeGrafter"/>
</dbReference>
<keyword evidence="12" id="KW-0496">Mitochondrion</keyword>
<evidence type="ECO:0000256" key="10">
    <source>
        <dbReference type="ARBA" id="ARBA00022946"/>
    </source>
</evidence>
<keyword evidence="6 15" id="KW-0645">Protease</keyword>
<evidence type="ECO:0000256" key="2">
    <source>
        <dbReference type="ARBA" id="ARBA00004305"/>
    </source>
</evidence>
<evidence type="ECO:0000313" key="18">
    <source>
        <dbReference type="Proteomes" id="UP000315522"/>
    </source>
</evidence>
<comment type="function">
    <text evidence="13">Cleaves proteins, imported into the mitochondrion, to their mature size. While most mitochondrial precursor proteins are processed to the mature form in one step by mitochondrial processing peptidase (MPP), the sequential cleavage by MIP of an octapeptide after initial processing by MPP is a required step for a subgroup of nuclear-encoded precursor proteins destined for the matrix or the inner membrane.</text>
</comment>
<keyword evidence="8 15" id="KW-0378">Hydrolase</keyword>
<comment type="subcellular location">
    <subcellularLocation>
        <location evidence="2">Mitochondrion matrix</location>
    </subcellularLocation>
</comment>
<dbReference type="InterPro" id="IPR033851">
    <property type="entry name" value="M3A_MIP"/>
</dbReference>
<keyword evidence="9 15" id="KW-0862">Zinc</keyword>
<evidence type="ECO:0000256" key="6">
    <source>
        <dbReference type="ARBA" id="ARBA00022670"/>
    </source>
</evidence>
<dbReference type="GO" id="GO:0004222">
    <property type="term" value="F:metalloendopeptidase activity"/>
    <property type="evidence" value="ECO:0007669"/>
    <property type="project" value="UniProtKB-EC"/>
</dbReference>
<evidence type="ECO:0000256" key="9">
    <source>
        <dbReference type="ARBA" id="ARBA00022833"/>
    </source>
</evidence>
<dbReference type="GO" id="GO:0005759">
    <property type="term" value="C:mitochondrial matrix"/>
    <property type="evidence" value="ECO:0007669"/>
    <property type="project" value="UniProtKB-SubCell"/>
</dbReference>
<dbReference type="GO" id="GO:0006627">
    <property type="term" value="P:protein processing involved in protein targeting to mitochondrion"/>
    <property type="evidence" value="ECO:0007669"/>
    <property type="project" value="TreeGrafter"/>
</dbReference>
<organism evidence="17 18">
    <name type="scientific">Lachnellula willkommii</name>
    <dbReference type="NCBI Taxonomy" id="215461"/>
    <lineage>
        <taxon>Eukaryota</taxon>
        <taxon>Fungi</taxon>
        <taxon>Dikarya</taxon>
        <taxon>Ascomycota</taxon>
        <taxon>Pezizomycotina</taxon>
        <taxon>Leotiomycetes</taxon>
        <taxon>Helotiales</taxon>
        <taxon>Lachnaceae</taxon>
        <taxon>Lachnellula</taxon>
    </lineage>
</organism>
<evidence type="ECO:0000259" key="16">
    <source>
        <dbReference type="Pfam" id="PF01432"/>
    </source>
</evidence>
<keyword evidence="11 15" id="KW-0482">Metalloprotease</keyword>
<evidence type="ECO:0000256" key="13">
    <source>
        <dbReference type="ARBA" id="ARBA00025208"/>
    </source>
</evidence>
<evidence type="ECO:0000256" key="14">
    <source>
        <dbReference type="ARBA" id="ARBA00032470"/>
    </source>
</evidence>
<comment type="cofactor">
    <cofactor evidence="15">
        <name>Zn(2+)</name>
        <dbReference type="ChEBI" id="CHEBI:29105"/>
    </cofactor>
    <text evidence="15">Binds 1 zinc ion.</text>
</comment>
<dbReference type="CDD" id="cd06457">
    <property type="entry name" value="M3A_MIP"/>
    <property type="match status" value="1"/>
</dbReference>
<dbReference type="Gene3D" id="3.40.390.10">
    <property type="entry name" value="Collagenase (Catalytic Domain)"/>
    <property type="match status" value="1"/>
</dbReference>
<comment type="catalytic activity">
    <reaction evidence="1">
        <text>Release of an N-terminal octapeptide as second stage of processing of some proteins imported into the mitochondrion.</text>
        <dbReference type="EC" id="3.4.24.59"/>
    </reaction>
</comment>
<comment type="caution">
    <text evidence="17">The sequence shown here is derived from an EMBL/GenBank/DDBJ whole genome shotgun (WGS) entry which is preliminary data.</text>
</comment>
<dbReference type="AlphaFoldDB" id="A0A559M5K3"/>
<dbReference type="PANTHER" id="PTHR11804">
    <property type="entry name" value="PROTEASE M3 THIMET OLIGOPEPTIDASE-RELATED"/>
    <property type="match status" value="1"/>
</dbReference>
<evidence type="ECO:0000256" key="8">
    <source>
        <dbReference type="ARBA" id="ARBA00022801"/>
    </source>
</evidence>
<proteinExistence type="inferred from homology"/>
<evidence type="ECO:0000256" key="7">
    <source>
        <dbReference type="ARBA" id="ARBA00022723"/>
    </source>
</evidence>
<dbReference type="InterPro" id="IPR024079">
    <property type="entry name" value="MetalloPept_cat_dom_sf"/>
</dbReference>
<dbReference type="EC" id="3.4.24.59" evidence="4"/>
<dbReference type="InterPro" id="IPR045090">
    <property type="entry name" value="Pept_M3A_M3B"/>
</dbReference>
<evidence type="ECO:0000256" key="3">
    <source>
        <dbReference type="ARBA" id="ARBA00006040"/>
    </source>
</evidence>
<dbReference type="SUPFAM" id="SSF55486">
    <property type="entry name" value="Metalloproteases ('zincins'), catalytic domain"/>
    <property type="match status" value="1"/>
</dbReference>
<dbReference type="Proteomes" id="UP000315522">
    <property type="component" value="Unassembled WGS sequence"/>
</dbReference>
<keyword evidence="18" id="KW-1185">Reference proteome</keyword>
<evidence type="ECO:0000256" key="4">
    <source>
        <dbReference type="ARBA" id="ARBA00012441"/>
    </source>
</evidence>
<evidence type="ECO:0000256" key="5">
    <source>
        <dbReference type="ARBA" id="ARBA00018046"/>
    </source>
</evidence>
<name>A0A559M5K3_9HELO</name>
<evidence type="ECO:0000256" key="11">
    <source>
        <dbReference type="ARBA" id="ARBA00023049"/>
    </source>
</evidence>
<reference evidence="17 18" key="1">
    <citation type="submission" date="2018-05" db="EMBL/GenBank/DDBJ databases">
        <title>Genome sequencing and assembly of the regulated plant pathogen Lachnellula willkommii and related sister species for the development of diagnostic species identification markers.</title>
        <authorList>
            <person name="Giroux E."/>
            <person name="Bilodeau G."/>
        </authorList>
    </citation>
    <scope>NUCLEOTIDE SEQUENCE [LARGE SCALE GENOMIC DNA]</scope>
    <source>
        <strain evidence="17 18">CBS 172.35</strain>
    </source>
</reference>
<feature type="domain" description="Peptidase M3A/M3B catalytic" evidence="16">
    <location>
        <begin position="285"/>
        <end position="765"/>
    </location>
</feature>
<protein>
    <recommendedName>
        <fullName evidence="5">Mitochondrial intermediate peptidase</fullName>
        <ecNumber evidence="4">3.4.24.59</ecNumber>
    </recommendedName>
    <alternativeName>
        <fullName evidence="14">Octapeptidyl aminopeptidase</fullName>
    </alternativeName>
</protein>
<dbReference type="EMBL" id="QGML01001856">
    <property type="protein sequence ID" value="TVY88231.1"/>
    <property type="molecule type" value="Genomic_DNA"/>
</dbReference>
<dbReference type="InterPro" id="IPR024077">
    <property type="entry name" value="Neurolysin/TOP_dom2"/>
</dbReference>
<evidence type="ECO:0000313" key="17">
    <source>
        <dbReference type="EMBL" id="TVY88231.1"/>
    </source>
</evidence>
<dbReference type="Gene3D" id="1.10.1370.10">
    <property type="entry name" value="Neurolysin, domain 3"/>
    <property type="match status" value="1"/>
</dbReference>
<sequence>MFKTAITRPWICSRCIRRQTPIRWKHTAPALREFGGSLTAGGDVPGAVHDDKTLRKIFDSAKFWKDFSQSSKTGQNGENIGLFQNRYLTSPQGFMELANASLRKAKRLVNKVLDAKSVAEYHDVVRNLDGLSDLLCRVIDISDFVRSTHPNPAIQAAATHAYSVMFEYMNVLNTTTELEKQLNIAMSHKDVPWGEQERTVAEILRNDFRKSAHDLPKAQRERFISLSQEISHVGTNFVDSMAPNKEYLTFRSSQLKGMDPMFVRRFTQWGQVSLPTVGDAATLALRSVQDSDVRKEIFMASRTSSRSTVQKLQTLLQKRAELAKLTGYSSYAEMTLQDKMAGGPEMTRTFLYGLNDQNSENLESQLEILRQEKKKVNHYPEDIVGLEPWDKEYYMAKVLAKSRSNQRTPDFLSAYFSLGTVMQGLSRLFSRLYGIRFVPHETRPGETWNSDVRRLDVISDTDGHVAVLYCDLFSRPGKSPNPAHFTLRCSRLIRDEEIQEAHLDQNPIFSSPEEAANDGMSISKTLPAGGVMQLPTIALICDFKTPQDLNKPSLLSFSEVSTLFHEMGHAIHSILGRTDFQEVSGTRCATDLSELPSILMEHFASDPTVLSLFARHHETDEPLPYEMVAEKLAMDKKFDAIDTDNQIILSLLDQECHSAAAADASFDTTKLYHDLQAKYSKQPTDPPGTSWQGFFGHLFGYGGSYYSYIFDNVLARRVWQMVFMAGRQGGSISRDRGERLKENLLKWGGARDPWLCLSTLLGDERLLTGSDGTKNGMKLVGQWGIKGKNEQKKVA</sequence>
<accession>A0A559M5K3</accession>